<accession>A0A485KFY7</accession>
<feature type="region of interest" description="Disordered" evidence="1">
    <location>
        <begin position="618"/>
        <end position="638"/>
    </location>
</feature>
<sequence length="970" mass="106956">MSSFGMWASTTSKRKQASAPVDVFGLHELAAHRIPVESITLSTHLSSGPNVDLLLGTTASGHHVTAKRLHETKRIEKAYVESFVNEIKLHATLDSPYIVRFVGVTWTSPWTLTMVTEYVDGASSLRDVLQETTPSTFPWTEKFQCALHVASALVYLHARELLHRDVKAANVVVDASTNTHKLTGFDVASDETLSSIGGGGGSMRWMAPEALRDGRNSAAADMYSFGVLLSELATHRMPYDNLTTAAGAPLSDFVIVTKVMNGDLRPEMTTGAPRPRWFVDLAHQCLAVDPTTRPSALHVVCEIKTHLASHDDNGDWDNDESIDMLNLVNHRLPTTDVVVAHQIGSGSAADVFLADFLGTSVALKRLLPQKATQRHDVDAFLEEIRLVAACSSPFVVAFIGVMWTRPSDVALVTEYMDRGDLRDYLATVETFPWLQKLTCASDVANALVYLHTHMHIIHRDVKSRNVLLNGKMQSKLTDFGIARDVVDGHMTAGMGTYRWMAPEVLHGTHYDTSADLYSFGVVLSELETHRLPYAELKNSSGTNPLPDTAIVAKVMAGDLQPTFTSTCPAPFLKLAKQCLSFEPQKRPTAMQAAYAIKQMLSDKARPTLDPPRPREQLLPVLEPNPSPVVATQHRPNPRTTPMFAHKAILPRGFAPFSMAATLKRPTNNSVQLVSSSSPDMNAALDGLERCRIDKDDIQCMRKLATDDDDGSFQVHYGKWHGQAVAIKTLSTRPPSNAAVVDFIAEIQVRASVESEYIVAFRGAMWTHRPIDTMLVMEWMVGGDLGHVLGTHPSQPDDDGLAWPQRLQIAHDVAHALSYLHARNIPHRHLHPKKVLLTTHWRAKLSNVGRTTKTREKLWTAPEVMAGSGPHDKAADMYAMGVLLFVLDRTPHSGMAALESFQASGESPVLSPVAPRWYVDLCRKCLSGSPTSRPNARQVAFELEQRLDNDRMDHRVVYGLSLALEIPDNLQ</sequence>
<evidence type="ECO:0000313" key="3">
    <source>
        <dbReference type="EMBL" id="KAF0714743.1"/>
    </source>
</evidence>
<dbReference type="PANTHER" id="PTHR44329:SF214">
    <property type="entry name" value="PROTEIN KINASE DOMAIN-CONTAINING PROTEIN"/>
    <property type="match status" value="1"/>
</dbReference>
<dbReference type="InterPro" id="IPR011009">
    <property type="entry name" value="Kinase-like_dom_sf"/>
</dbReference>
<dbReference type="GO" id="GO:0004674">
    <property type="term" value="F:protein serine/threonine kinase activity"/>
    <property type="evidence" value="ECO:0007669"/>
    <property type="project" value="TreeGrafter"/>
</dbReference>
<dbReference type="InterPro" id="IPR000719">
    <property type="entry name" value="Prot_kinase_dom"/>
</dbReference>
<name>A0A485KFY7_9STRA</name>
<dbReference type="Gene3D" id="3.30.200.20">
    <property type="entry name" value="Phosphorylase Kinase, domain 1"/>
    <property type="match status" value="2"/>
</dbReference>
<dbReference type="OrthoDB" id="107748at2759"/>
<gene>
    <name evidence="4" type="primary">Aste57867_3718</name>
    <name evidence="3" type="ORF">As57867_003707</name>
    <name evidence="4" type="ORF">ASTE57867_3718</name>
</gene>
<dbReference type="Pfam" id="PF07714">
    <property type="entry name" value="PK_Tyr_Ser-Thr"/>
    <property type="match status" value="1"/>
</dbReference>
<dbReference type="PROSITE" id="PS00108">
    <property type="entry name" value="PROTEIN_KINASE_ST"/>
    <property type="match status" value="2"/>
</dbReference>
<evidence type="ECO:0000313" key="5">
    <source>
        <dbReference type="Proteomes" id="UP000332933"/>
    </source>
</evidence>
<feature type="domain" description="Protein kinase" evidence="2">
    <location>
        <begin position="337"/>
        <end position="600"/>
    </location>
</feature>
<dbReference type="Pfam" id="PF00069">
    <property type="entry name" value="Pkinase"/>
    <property type="match status" value="2"/>
</dbReference>
<dbReference type="EMBL" id="VJMH01000719">
    <property type="protein sequence ID" value="KAF0714743.1"/>
    <property type="molecule type" value="Genomic_DNA"/>
</dbReference>
<dbReference type="PROSITE" id="PS50011">
    <property type="entry name" value="PROTEIN_KINASE_DOM"/>
    <property type="match status" value="3"/>
</dbReference>
<dbReference type="InterPro" id="IPR001245">
    <property type="entry name" value="Ser-Thr/Tyr_kinase_cat_dom"/>
</dbReference>
<dbReference type="Gene3D" id="1.10.510.10">
    <property type="entry name" value="Transferase(Phosphotransferase) domain 1"/>
    <property type="match status" value="3"/>
</dbReference>
<dbReference type="PANTHER" id="PTHR44329">
    <property type="entry name" value="SERINE/THREONINE-PROTEIN KINASE TNNI3K-RELATED"/>
    <property type="match status" value="1"/>
</dbReference>
<evidence type="ECO:0000259" key="2">
    <source>
        <dbReference type="PROSITE" id="PS50011"/>
    </source>
</evidence>
<proteinExistence type="predicted"/>
<dbReference type="GO" id="GO:0005524">
    <property type="term" value="F:ATP binding"/>
    <property type="evidence" value="ECO:0007669"/>
    <property type="project" value="InterPro"/>
</dbReference>
<dbReference type="InterPro" id="IPR051681">
    <property type="entry name" value="Ser/Thr_Kinases-Pseudokinases"/>
</dbReference>
<dbReference type="Proteomes" id="UP000332933">
    <property type="component" value="Unassembled WGS sequence"/>
</dbReference>
<keyword evidence="5" id="KW-1185">Reference proteome</keyword>
<dbReference type="EMBL" id="CAADRA010000719">
    <property type="protein sequence ID" value="VFT80872.1"/>
    <property type="molecule type" value="Genomic_DNA"/>
</dbReference>
<organism evidence="4 5">
    <name type="scientific">Aphanomyces stellatus</name>
    <dbReference type="NCBI Taxonomy" id="120398"/>
    <lineage>
        <taxon>Eukaryota</taxon>
        <taxon>Sar</taxon>
        <taxon>Stramenopiles</taxon>
        <taxon>Oomycota</taxon>
        <taxon>Saprolegniomycetes</taxon>
        <taxon>Saprolegniales</taxon>
        <taxon>Verrucalvaceae</taxon>
        <taxon>Aphanomyces</taxon>
    </lineage>
</organism>
<protein>
    <submittedName>
        <fullName evidence="4">Aste57867_3718 protein</fullName>
    </submittedName>
</protein>
<dbReference type="SUPFAM" id="SSF56112">
    <property type="entry name" value="Protein kinase-like (PK-like)"/>
    <property type="match status" value="3"/>
</dbReference>
<reference evidence="4 5" key="1">
    <citation type="submission" date="2019-03" db="EMBL/GenBank/DDBJ databases">
        <authorList>
            <person name="Gaulin E."/>
            <person name="Dumas B."/>
        </authorList>
    </citation>
    <scope>NUCLEOTIDE SEQUENCE [LARGE SCALE GENOMIC DNA]</scope>
    <source>
        <strain evidence="4">CBS 568.67</strain>
    </source>
</reference>
<feature type="domain" description="Protein kinase" evidence="2">
    <location>
        <begin position="701"/>
        <end position="956"/>
    </location>
</feature>
<dbReference type="SMART" id="SM00220">
    <property type="entry name" value="S_TKc"/>
    <property type="match status" value="2"/>
</dbReference>
<dbReference type="InterPro" id="IPR008271">
    <property type="entry name" value="Ser/Thr_kinase_AS"/>
</dbReference>
<evidence type="ECO:0000256" key="1">
    <source>
        <dbReference type="SAM" id="MobiDB-lite"/>
    </source>
</evidence>
<evidence type="ECO:0000313" key="4">
    <source>
        <dbReference type="EMBL" id="VFT80872.1"/>
    </source>
</evidence>
<dbReference type="AlphaFoldDB" id="A0A485KFY7"/>
<reference evidence="3" key="2">
    <citation type="submission" date="2019-06" db="EMBL/GenBank/DDBJ databases">
        <title>Genomics analysis of Aphanomyces spp. identifies a new class of oomycete effector associated with host adaptation.</title>
        <authorList>
            <person name="Gaulin E."/>
        </authorList>
    </citation>
    <scope>NUCLEOTIDE SEQUENCE</scope>
    <source>
        <strain evidence="3">CBS 578.67</strain>
    </source>
</reference>
<feature type="domain" description="Protein kinase" evidence="2">
    <location>
        <begin position="39"/>
        <end position="307"/>
    </location>
</feature>